<keyword evidence="1" id="KW-0812">Transmembrane</keyword>
<protein>
    <submittedName>
        <fullName evidence="2">Uncharacterized protein</fullName>
    </submittedName>
</protein>
<keyword evidence="3" id="KW-1185">Reference proteome</keyword>
<accession>A0A803MWK4</accession>
<keyword evidence="1" id="KW-0472">Membrane</keyword>
<evidence type="ECO:0000313" key="3">
    <source>
        <dbReference type="Proteomes" id="UP000596660"/>
    </source>
</evidence>
<sequence>MEIPELLMKFKFHLIAGILLSGSVVTIISVAPRFVDLLAYFWPLLASTALFLAVVVVFSRVSPPSADGPGEKAAEGLLDYVAGQPEAFVDTSTLNE</sequence>
<reference evidence="2" key="2">
    <citation type="submission" date="2021-03" db="UniProtKB">
        <authorList>
            <consortium name="EnsemblPlants"/>
        </authorList>
    </citation>
    <scope>IDENTIFICATION</scope>
</reference>
<feature type="transmembrane region" description="Helical" evidence="1">
    <location>
        <begin position="12"/>
        <end position="31"/>
    </location>
</feature>
<dbReference type="Gramene" id="AUR62036444-RA">
    <property type="protein sequence ID" value="AUR62036444-RA:cds"/>
    <property type="gene ID" value="AUR62036444"/>
</dbReference>
<feature type="transmembrane region" description="Helical" evidence="1">
    <location>
        <begin position="37"/>
        <end position="58"/>
    </location>
</feature>
<proteinExistence type="predicted"/>
<dbReference type="Proteomes" id="UP000596660">
    <property type="component" value="Unplaced"/>
</dbReference>
<evidence type="ECO:0000256" key="1">
    <source>
        <dbReference type="SAM" id="Phobius"/>
    </source>
</evidence>
<dbReference type="OMA" id="HYVAGHH"/>
<dbReference type="PANTHER" id="PTHR34125">
    <property type="entry name" value="OS01G0762900 PROTEIN"/>
    <property type="match status" value="1"/>
</dbReference>
<keyword evidence="1" id="KW-1133">Transmembrane helix</keyword>
<organism evidence="2 3">
    <name type="scientific">Chenopodium quinoa</name>
    <name type="common">Quinoa</name>
    <dbReference type="NCBI Taxonomy" id="63459"/>
    <lineage>
        <taxon>Eukaryota</taxon>
        <taxon>Viridiplantae</taxon>
        <taxon>Streptophyta</taxon>
        <taxon>Embryophyta</taxon>
        <taxon>Tracheophyta</taxon>
        <taxon>Spermatophyta</taxon>
        <taxon>Magnoliopsida</taxon>
        <taxon>eudicotyledons</taxon>
        <taxon>Gunneridae</taxon>
        <taxon>Pentapetalae</taxon>
        <taxon>Caryophyllales</taxon>
        <taxon>Chenopodiaceae</taxon>
        <taxon>Chenopodioideae</taxon>
        <taxon>Atripliceae</taxon>
        <taxon>Chenopodium</taxon>
    </lineage>
</organism>
<evidence type="ECO:0000313" key="2">
    <source>
        <dbReference type="EnsemblPlants" id="AUR62036444-RA:cds"/>
    </source>
</evidence>
<dbReference type="EnsemblPlants" id="AUR62036444-RA">
    <property type="protein sequence ID" value="AUR62036444-RA:cds"/>
    <property type="gene ID" value="AUR62036444"/>
</dbReference>
<dbReference type="PANTHER" id="PTHR34125:SF7">
    <property type="entry name" value="TRANSMEMBRANE PROTEIN"/>
    <property type="match status" value="1"/>
</dbReference>
<dbReference type="AlphaFoldDB" id="A0A803MWK4"/>
<name>A0A803MWK4_CHEQI</name>
<reference evidence="2" key="1">
    <citation type="journal article" date="2017" name="Nature">
        <title>The genome of Chenopodium quinoa.</title>
        <authorList>
            <person name="Jarvis D.E."/>
            <person name="Ho Y.S."/>
            <person name="Lightfoot D.J."/>
            <person name="Schmoeckel S.M."/>
            <person name="Li B."/>
            <person name="Borm T.J.A."/>
            <person name="Ohyanagi H."/>
            <person name="Mineta K."/>
            <person name="Michell C.T."/>
            <person name="Saber N."/>
            <person name="Kharbatia N.M."/>
            <person name="Rupper R.R."/>
            <person name="Sharp A.R."/>
            <person name="Dally N."/>
            <person name="Boughton B.A."/>
            <person name="Woo Y.H."/>
            <person name="Gao G."/>
            <person name="Schijlen E.G.W.M."/>
            <person name="Guo X."/>
            <person name="Momin A.A."/>
            <person name="Negrao S."/>
            <person name="Al-Babili S."/>
            <person name="Gehring C."/>
            <person name="Roessner U."/>
            <person name="Jung C."/>
            <person name="Murphy K."/>
            <person name="Arold S.T."/>
            <person name="Gojobori T."/>
            <person name="van der Linden C.G."/>
            <person name="van Loo E.N."/>
            <person name="Jellen E.N."/>
            <person name="Maughan P.J."/>
            <person name="Tester M."/>
        </authorList>
    </citation>
    <scope>NUCLEOTIDE SEQUENCE [LARGE SCALE GENOMIC DNA]</scope>
    <source>
        <strain evidence="2">cv. PI 614886</strain>
    </source>
</reference>